<evidence type="ECO:0000256" key="2">
    <source>
        <dbReference type="SAM" id="SignalP"/>
    </source>
</evidence>
<dbReference type="Proteomes" id="UP001652409">
    <property type="component" value="Unassembled WGS sequence"/>
</dbReference>
<dbReference type="RefSeq" id="WP_158421764.1">
    <property type="nucleotide sequence ID" value="NZ_JAOQJL010000019.1"/>
</dbReference>
<dbReference type="SUPFAM" id="SSF69360">
    <property type="entry name" value="Cell wall binding repeat"/>
    <property type="match status" value="1"/>
</dbReference>
<sequence>MKQKTGKRFLLCAVMLLAVMLLAVPTQAAARYKKQWKKQNQNIYYYNEKGKKLTGLSKIGKKTFYFDQKGAQHVGWQKIGNDYYYFNIARGSKGSMVKSARVSGITIDRTGKAKKDSASLRRLRILFAANQTVERITKPLMPKKEKLKICFEYAKKNFGYFSWRGFSPRNGWEMDFAEDMFFRGKGNCFSYGAAFAFMASAVGYKEVYAISSGGHGWAEVNGKVYDPDWALASSVDTYFAMPYSLSGRQGRPNYLPNRAYVSKI</sequence>
<evidence type="ECO:0000313" key="5">
    <source>
        <dbReference type="Proteomes" id="UP001652409"/>
    </source>
</evidence>
<accession>A0ABT2TUG3</accession>
<keyword evidence="5" id="KW-1185">Reference proteome</keyword>
<feature type="signal peptide" evidence="2">
    <location>
        <begin position="1"/>
        <end position="28"/>
    </location>
</feature>
<organism evidence="4 5">
    <name type="scientific">Blautia ammoniilytica</name>
    <dbReference type="NCBI Taxonomy" id="2981782"/>
    <lineage>
        <taxon>Bacteria</taxon>
        <taxon>Bacillati</taxon>
        <taxon>Bacillota</taxon>
        <taxon>Clostridia</taxon>
        <taxon>Lachnospirales</taxon>
        <taxon>Lachnospiraceae</taxon>
        <taxon>Blautia</taxon>
    </lineage>
</organism>
<dbReference type="SUPFAM" id="SSF54001">
    <property type="entry name" value="Cysteine proteinases"/>
    <property type="match status" value="1"/>
</dbReference>
<keyword evidence="2" id="KW-0732">Signal</keyword>
<dbReference type="Gene3D" id="2.10.270.10">
    <property type="entry name" value="Cholin Binding"/>
    <property type="match status" value="1"/>
</dbReference>
<feature type="domain" description="Transglutaminase-like" evidence="3">
    <location>
        <begin position="131"/>
        <end position="205"/>
    </location>
</feature>
<protein>
    <recommendedName>
        <fullName evidence="3">Transglutaminase-like domain-containing protein</fullName>
    </recommendedName>
</protein>
<evidence type="ECO:0000259" key="3">
    <source>
        <dbReference type="Pfam" id="PF01841"/>
    </source>
</evidence>
<feature type="chain" id="PRO_5046270845" description="Transglutaminase-like domain-containing protein" evidence="2">
    <location>
        <begin position="29"/>
        <end position="264"/>
    </location>
</feature>
<evidence type="ECO:0000313" key="4">
    <source>
        <dbReference type="EMBL" id="MCU6765840.1"/>
    </source>
</evidence>
<keyword evidence="1" id="KW-0677">Repeat</keyword>
<dbReference type="InterPro" id="IPR018337">
    <property type="entry name" value="Cell_wall/Cho-bd_repeat"/>
</dbReference>
<dbReference type="InterPro" id="IPR002931">
    <property type="entry name" value="Transglutaminase-like"/>
</dbReference>
<reference evidence="4 5" key="1">
    <citation type="journal article" date="2021" name="ISME Commun">
        <title>Automated analysis of genomic sequences facilitates high-throughput and comprehensive description of bacteria.</title>
        <authorList>
            <person name="Hitch T.C.A."/>
        </authorList>
    </citation>
    <scope>NUCLEOTIDE SEQUENCE [LARGE SCALE GENOMIC DNA]</scope>
    <source>
        <strain evidence="4 5">Sanger_23</strain>
    </source>
</reference>
<dbReference type="EMBL" id="JAOQJL010000019">
    <property type="protein sequence ID" value="MCU6765840.1"/>
    <property type="molecule type" value="Genomic_DNA"/>
</dbReference>
<comment type="caution">
    <text evidence="4">The sequence shown here is derived from an EMBL/GenBank/DDBJ whole genome shotgun (WGS) entry which is preliminary data.</text>
</comment>
<dbReference type="Pfam" id="PF19127">
    <property type="entry name" value="Choline_bind_3"/>
    <property type="match status" value="1"/>
</dbReference>
<name>A0ABT2TUG3_9FIRM</name>
<proteinExistence type="predicted"/>
<evidence type="ECO:0000256" key="1">
    <source>
        <dbReference type="ARBA" id="ARBA00022737"/>
    </source>
</evidence>
<dbReference type="Pfam" id="PF01841">
    <property type="entry name" value="Transglut_core"/>
    <property type="match status" value="1"/>
</dbReference>
<dbReference type="InterPro" id="IPR038765">
    <property type="entry name" value="Papain-like_cys_pep_sf"/>
</dbReference>
<gene>
    <name evidence="4" type="ORF">OCV61_10515</name>
</gene>